<gene>
    <name evidence="1" type="ordered locus">PTH_0722</name>
</gene>
<organism evidence="1 2">
    <name type="scientific">Pelotomaculum thermopropionicum (strain DSM 13744 / JCM 10971 / SI)</name>
    <dbReference type="NCBI Taxonomy" id="370438"/>
    <lineage>
        <taxon>Bacteria</taxon>
        <taxon>Bacillati</taxon>
        <taxon>Bacillota</taxon>
        <taxon>Clostridia</taxon>
        <taxon>Eubacteriales</taxon>
        <taxon>Desulfotomaculaceae</taxon>
        <taxon>Pelotomaculum</taxon>
    </lineage>
</organism>
<dbReference type="KEGG" id="pth:PTH_0722"/>
<sequence length="424" mass="48681">MEPRCHSWTHWADEVVLMSDTTSRLLIEDARKALVRRLVSVCGQRDLIEAYVGWILGDKTKEFVDFEAAALASKLRISEPGRTYRDVAVLGFAEHLSPHLDTLYALRKGLDWMLGRRPFLPNREPDFEVDGIALLGMAVGILASGEWEKRKESEKWFIALLAETLRRSRFELWDRSLIYAAQLLITKESTAEREITPDLALALAAKGFISVKEDYERKALELIVNQPNYAEQQVDVVATRLAALNWLMRQVPTVLPNRAAPEDVINLLERVRDSLRRWCWEEKPRVRKAEAVPVKWEILNEYHVQDLLWVILAPIFPDLEDEENLPSLGHKHPRCDLGIPSLRLIIEVKFIYNGTSSEFSRIIEEVASDASLYLSNDSGYDKIIVFVWDNSRRIEQHGELRQGLKKLQGVREAIVVPRPGKMRA</sequence>
<dbReference type="AlphaFoldDB" id="A5D4D8"/>
<keyword evidence="2" id="KW-1185">Reference proteome</keyword>
<dbReference type="HOGENOM" id="CLU_054388_0_0_9"/>
<protein>
    <submittedName>
        <fullName evidence="1">Uncharacterized protein</fullName>
    </submittedName>
</protein>
<accession>A5D4D8</accession>
<evidence type="ECO:0000313" key="1">
    <source>
        <dbReference type="EMBL" id="BAF58903.1"/>
    </source>
</evidence>
<dbReference type="eggNOG" id="ENOG50301GP">
    <property type="taxonomic scope" value="Bacteria"/>
</dbReference>
<dbReference type="EMBL" id="AP009389">
    <property type="protein sequence ID" value="BAF58903.1"/>
    <property type="molecule type" value="Genomic_DNA"/>
</dbReference>
<evidence type="ECO:0000313" key="2">
    <source>
        <dbReference type="Proteomes" id="UP000006556"/>
    </source>
</evidence>
<dbReference type="Proteomes" id="UP000006556">
    <property type="component" value="Chromosome"/>
</dbReference>
<name>A5D4D8_PELTS</name>
<reference evidence="2" key="1">
    <citation type="journal article" date="2008" name="Genome Res.">
        <title>The genome of Pelotomaculum thermopropionicum reveals niche-associated evolution in anaerobic microbiota.</title>
        <authorList>
            <person name="Kosaka T."/>
            <person name="Kato S."/>
            <person name="Shimoyama T."/>
            <person name="Ishii S."/>
            <person name="Abe T."/>
            <person name="Watanabe K."/>
        </authorList>
    </citation>
    <scope>NUCLEOTIDE SEQUENCE [LARGE SCALE GENOMIC DNA]</scope>
    <source>
        <strain evidence="2">DSM 13744 / JCM 10971 / SI</strain>
    </source>
</reference>
<dbReference type="Pfam" id="PF18742">
    <property type="entry name" value="DpnII-MboI"/>
    <property type="match status" value="1"/>
</dbReference>
<dbReference type="STRING" id="370438.PTH_0722"/>
<proteinExistence type="predicted"/>